<evidence type="ECO:0000313" key="3">
    <source>
        <dbReference type="Proteomes" id="UP001476247"/>
    </source>
</evidence>
<feature type="compositionally biased region" description="Pro residues" evidence="1">
    <location>
        <begin position="79"/>
        <end position="88"/>
    </location>
</feature>
<protein>
    <recommendedName>
        <fullName evidence="4">MADF domain-containing protein</fullName>
    </recommendedName>
</protein>
<evidence type="ECO:0008006" key="4">
    <source>
        <dbReference type="Google" id="ProtNLM"/>
    </source>
</evidence>
<reference evidence="2 3" key="1">
    <citation type="submission" date="2024-04" db="EMBL/GenBank/DDBJ databases">
        <title>genome sequences of Mucor flavus KT1a and Helicostylum pulchrum KT1b strains isolation_sourced from the surface of a dry-aged beef.</title>
        <authorList>
            <person name="Toyotome T."/>
            <person name="Hosono M."/>
            <person name="Torimaru M."/>
            <person name="Fukuda K."/>
            <person name="Mikami N."/>
        </authorList>
    </citation>
    <scope>NUCLEOTIDE SEQUENCE [LARGE SCALE GENOMIC DNA]</scope>
    <source>
        <strain evidence="2 3">KT1b</strain>
    </source>
</reference>
<dbReference type="EMBL" id="BAABUJ010000027">
    <property type="protein sequence ID" value="GAA5803345.1"/>
    <property type="molecule type" value="Genomic_DNA"/>
</dbReference>
<organism evidence="2 3">
    <name type="scientific">Helicostylum pulchrum</name>
    <dbReference type="NCBI Taxonomy" id="562976"/>
    <lineage>
        <taxon>Eukaryota</taxon>
        <taxon>Fungi</taxon>
        <taxon>Fungi incertae sedis</taxon>
        <taxon>Mucoromycota</taxon>
        <taxon>Mucoromycotina</taxon>
        <taxon>Mucoromycetes</taxon>
        <taxon>Mucorales</taxon>
        <taxon>Mucorineae</taxon>
        <taxon>Mucoraceae</taxon>
        <taxon>Helicostylum</taxon>
    </lineage>
</organism>
<feature type="region of interest" description="Disordered" evidence="1">
    <location>
        <begin position="66"/>
        <end position="90"/>
    </location>
</feature>
<feature type="compositionally biased region" description="Polar residues" evidence="1">
    <location>
        <begin position="67"/>
        <end position="78"/>
    </location>
</feature>
<gene>
    <name evidence="2" type="ORF">HPULCUR_008824</name>
</gene>
<comment type="caution">
    <text evidence="2">The sequence shown here is derived from an EMBL/GenBank/DDBJ whole genome shotgun (WGS) entry which is preliminary data.</text>
</comment>
<dbReference type="Proteomes" id="UP001476247">
    <property type="component" value="Unassembled WGS sequence"/>
</dbReference>
<keyword evidence="3" id="KW-1185">Reference proteome</keyword>
<accession>A0ABP9Y9Q7</accession>
<proteinExistence type="predicted"/>
<sequence length="299" mass="34555">MTNNIFVPQTFNGERMVNVNLPNRRVGAQPASETPTVVTTPTTNLTPSSATPTRLRIAPSVIPAAECSTSPKSLKTQVSPPPPAPAPCSSPSGKCLQKYWSEANIAILIQLHRKYFNNTEQTVEGWTQLTKEYNSITNDERTKSVLVRRWSQVMRKYNAERSCLVQQRTTQQMPLVSYWNHFQYLDGYLSHLPIPEDSLYIQNDDEYEDYDQVLDSNNNKRKFDQVVDEPSNERLKSLENVLQQTMNRQQSQIDSIKMHYDDMSKMNMKFVDMCEKVTLKTQSNENRYLDLLEKYIKKE</sequence>
<name>A0ABP9Y9Q7_9FUNG</name>
<evidence type="ECO:0000313" key="2">
    <source>
        <dbReference type="EMBL" id="GAA5803345.1"/>
    </source>
</evidence>
<feature type="region of interest" description="Disordered" evidence="1">
    <location>
        <begin position="26"/>
        <end position="51"/>
    </location>
</feature>
<feature type="compositionally biased region" description="Low complexity" evidence="1">
    <location>
        <begin position="30"/>
        <end position="51"/>
    </location>
</feature>
<evidence type="ECO:0000256" key="1">
    <source>
        <dbReference type="SAM" id="MobiDB-lite"/>
    </source>
</evidence>